<feature type="chain" id="PRO_5040910681" description="Fungal lipase-type domain-containing protein" evidence="1">
    <location>
        <begin position="20"/>
        <end position="342"/>
    </location>
</feature>
<name>A0A9W8H0T9_9FUNG</name>
<reference evidence="3" key="1">
    <citation type="submission" date="2022-07" db="EMBL/GenBank/DDBJ databases">
        <title>Phylogenomic reconstructions and comparative analyses of Kickxellomycotina fungi.</title>
        <authorList>
            <person name="Reynolds N.K."/>
            <person name="Stajich J.E."/>
            <person name="Barry K."/>
            <person name="Grigoriev I.V."/>
            <person name="Crous P."/>
            <person name="Smith M.E."/>
        </authorList>
    </citation>
    <scope>NUCLEOTIDE SEQUENCE</scope>
    <source>
        <strain evidence="3">BCRC 34297</strain>
    </source>
</reference>
<dbReference type="CDD" id="cd00519">
    <property type="entry name" value="Lipase_3"/>
    <property type="match status" value="1"/>
</dbReference>
<evidence type="ECO:0000313" key="3">
    <source>
        <dbReference type="EMBL" id="KAJ2753858.1"/>
    </source>
</evidence>
<dbReference type="GO" id="GO:0006629">
    <property type="term" value="P:lipid metabolic process"/>
    <property type="evidence" value="ECO:0007669"/>
    <property type="project" value="InterPro"/>
</dbReference>
<organism evidence="3 4">
    <name type="scientific">Coemansia pectinata</name>
    <dbReference type="NCBI Taxonomy" id="1052879"/>
    <lineage>
        <taxon>Eukaryota</taxon>
        <taxon>Fungi</taxon>
        <taxon>Fungi incertae sedis</taxon>
        <taxon>Zoopagomycota</taxon>
        <taxon>Kickxellomycotina</taxon>
        <taxon>Kickxellomycetes</taxon>
        <taxon>Kickxellales</taxon>
        <taxon>Kickxellaceae</taxon>
        <taxon>Coemansia</taxon>
    </lineage>
</organism>
<dbReference type="AlphaFoldDB" id="A0A9W8H0T9"/>
<accession>A0A9W8H0T9</accession>
<dbReference type="Gene3D" id="3.40.50.1820">
    <property type="entry name" value="alpha/beta hydrolase"/>
    <property type="match status" value="1"/>
</dbReference>
<evidence type="ECO:0000256" key="1">
    <source>
        <dbReference type="SAM" id="SignalP"/>
    </source>
</evidence>
<dbReference type="OrthoDB" id="426718at2759"/>
<gene>
    <name evidence="3" type="ORF">GGI19_002834</name>
</gene>
<protein>
    <recommendedName>
        <fullName evidence="2">Fungal lipase-type domain-containing protein</fullName>
    </recommendedName>
</protein>
<dbReference type="Proteomes" id="UP001140011">
    <property type="component" value="Unassembled WGS sequence"/>
</dbReference>
<feature type="signal peptide" evidence="1">
    <location>
        <begin position="1"/>
        <end position="19"/>
    </location>
</feature>
<dbReference type="InterPro" id="IPR002921">
    <property type="entry name" value="Fungal_lipase-type"/>
</dbReference>
<dbReference type="SUPFAM" id="SSF53474">
    <property type="entry name" value="alpha/beta-Hydrolases"/>
    <property type="match status" value="1"/>
</dbReference>
<dbReference type="Pfam" id="PF01764">
    <property type="entry name" value="Lipase_3"/>
    <property type="match status" value="1"/>
</dbReference>
<evidence type="ECO:0000313" key="4">
    <source>
        <dbReference type="Proteomes" id="UP001140011"/>
    </source>
</evidence>
<dbReference type="InterPro" id="IPR051218">
    <property type="entry name" value="Sec_MonoDiacylglyc_Lipase"/>
</dbReference>
<evidence type="ECO:0000259" key="2">
    <source>
        <dbReference type="Pfam" id="PF01764"/>
    </source>
</evidence>
<keyword evidence="1" id="KW-0732">Signal</keyword>
<sequence>MLIPPVIFAVLPTLALVHAAPAPIPSLLPPYNTSAIASAIANLESLTTTVQAGLMQYGARSTTSINKANNQTSVTTSNNLFKYCEYSGAAYKVLSNAWNCPINCQSANTAGTVVDYHWSLKTIPSFGFVAHKDDTKEIIVSWRGSTTLMDWAADFKVVPTPWPAHIDGSAVHSGFLLAYNAGASKVKTVVAGLVQKYPDYKIVLTGHSLGGAQAALAAVDIVTEHPEWTGKLELYTYGQPRVGNAAFSNWLSRQPFPIFRTVYRGDLVAQVPPMEMGFQHQAQEVWYESSAQTKFCGSDAENSTCQSSLSPLQWSVLQHLQYPGLSFDILYFFIGNADAIGI</sequence>
<dbReference type="EMBL" id="JANBUH010000157">
    <property type="protein sequence ID" value="KAJ2753858.1"/>
    <property type="molecule type" value="Genomic_DNA"/>
</dbReference>
<keyword evidence="4" id="KW-1185">Reference proteome</keyword>
<feature type="domain" description="Fungal lipase-type" evidence="2">
    <location>
        <begin position="139"/>
        <end position="274"/>
    </location>
</feature>
<dbReference type="InterPro" id="IPR029058">
    <property type="entry name" value="AB_hydrolase_fold"/>
</dbReference>
<dbReference type="PANTHER" id="PTHR45856:SF25">
    <property type="entry name" value="FUNGAL LIPASE-LIKE DOMAIN-CONTAINING PROTEIN"/>
    <property type="match status" value="1"/>
</dbReference>
<dbReference type="PANTHER" id="PTHR45856">
    <property type="entry name" value="ALPHA/BETA-HYDROLASES SUPERFAMILY PROTEIN"/>
    <property type="match status" value="1"/>
</dbReference>
<comment type="caution">
    <text evidence="3">The sequence shown here is derived from an EMBL/GenBank/DDBJ whole genome shotgun (WGS) entry which is preliminary data.</text>
</comment>
<proteinExistence type="predicted"/>